<protein>
    <submittedName>
        <fullName evidence="4">Phosphate ABC transporter substrate-binding protein (PhoT family)</fullName>
    </submittedName>
</protein>
<sequence length="319" mass="34229">MCDLTRLTIPTLACALLLSACSGEADNDSIEVSGSATVAPITGAMAAQGRFDVNVAAEGTIDGFERFCAGETAINDASTAIPAEALATCEENGVEFVELPIGLDALTVVRHEKNDFATDLTSAELAAIFEPGSTVTTWSDVRSTWPDEEIALFGRGSGSGTFDFFTHTINGEAGAIRDDYRHTDDMAELATWIAEDENALGFMGVGNYLAADEEQRDLITNVAVDGVMPALAETQDGSYLLARPLFIYVSTAAIEEDPRVGEFVDYYVEYAPDVLPRVRFYPFADETYGAVQERWSDRTPGAMFGGEQFVTDVEAGLEG</sequence>
<dbReference type="PANTHER" id="PTHR30570">
    <property type="entry name" value="PERIPLASMIC PHOSPHATE BINDING COMPONENT OF PHOSPHATE ABC TRANSPORTER"/>
    <property type="match status" value="1"/>
</dbReference>
<dbReference type="AlphaFoldDB" id="A0A542ZRW0"/>
<dbReference type="PANTHER" id="PTHR30570:SF1">
    <property type="entry name" value="PHOSPHATE-BINDING PROTEIN PSTS"/>
    <property type="match status" value="1"/>
</dbReference>
<dbReference type="RefSeq" id="WP_142092856.1">
    <property type="nucleotide sequence ID" value="NZ_BAAAMD010000001.1"/>
</dbReference>
<gene>
    <name evidence="4" type="ORF">FB460_0894</name>
</gene>
<proteinExistence type="predicted"/>
<evidence type="ECO:0000256" key="2">
    <source>
        <dbReference type="SAM" id="SignalP"/>
    </source>
</evidence>
<feature type="chain" id="PRO_5022137306" evidence="2">
    <location>
        <begin position="26"/>
        <end position="319"/>
    </location>
</feature>
<evidence type="ECO:0000259" key="3">
    <source>
        <dbReference type="Pfam" id="PF12849"/>
    </source>
</evidence>
<dbReference type="Pfam" id="PF12849">
    <property type="entry name" value="PBP_like_2"/>
    <property type="match status" value="1"/>
</dbReference>
<evidence type="ECO:0000313" key="4">
    <source>
        <dbReference type="EMBL" id="TQL63094.1"/>
    </source>
</evidence>
<name>A0A542ZRW0_9ACTN</name>
<reference evidence="4 5" key="1">
    <citation type="submission" date="2019-06" db="EMBL/GenBank/DDBJ databases">
        <title>Sequencing the genomes of 1000 actinobacteria strains.</title>
        <authorList>
            <person name="Klenk H.-P."/>
        </authorList>
    </citation>
    <scope>NUCLEOTIDE SEQUENCE [LARGE SCALE GENOMIC DNA]</scope>
    <source>
        <strain evidence="4 5">DSM 8251</strain>
    </source>
</reference>
<dbReference type="CDD" id="cd13654">
    <property type="entry name" value="PBP2_phosphate_like_2"/>
    <property type="match status" value="1"/>
</dbReference>
<comment type="caution">
    <text evidence="4">The sequence shown here is derived from an EMBL/GenBank/DDBJ whole genome shotgun (WGS) entry which is preliminary data.</text>
</comment>
<dbReference type="EMBL" id="VFOR01000001">
    <property type="protein sequence ID" value="TQL63094.1"/>
    <property type="molecule type" value="Genomic_DNA"/>
</dbReference>
<dbReference type="Proteomes" id="UP000316196">
    <property type="component" value="Unassembled WGS sequence"/>
</dbReference>
<keyword evidence="5" id="KW-1185">Reference proteome</keyword>
<evidence type="ECO:0000313" key="5">
    <source>
        <dbReference type="Proteomes" id="UP000316196"/>
    </source>
</evidence>
<feature type="signal peptide" evidence="2">
    <location>
        <begin position="1"/>
        <end position="25"/>
    </location>
</feature>
<dbReference type="PROSITE" id="PS51257">
    <property type="entry name" value="PROKAR_LIPOPROTEIN"/>
    <property type="match status" value="1"/>
</dbReference>
<feature type="domain" description="PBP" evidence="3">
    <location>
        <begin position="25"/>
        <end position="268"/>
    </location>
</feature>
<dbReference type="InterPro" id="IPR050811">
    <property type="entry name" value="Phosphate_ABC_transporter"/>
</dbReference>
<organism evidence="4 5">
    <name type="scientific">Propioniferax innocua</name>
    <dbReference type="NCBI Taxonomy" id="1753"/>
    <lineage>
        <taxon>Bacteria</taxon>
        <taxon>Bacillati</taxon>
        <taxon>Actinomycetota</taxon>
        <taxon>Actinomycetes</taxon>
        <taxon>Propionibacteriales</taxon>
        <taxon>Propionibacteriaceae</taxon>
        <taxon>Propioniferax</taxon>
    </lineage>
</organism>
<dbReference type="OrthoDB" id="9790048at2"/>
<evidence type="ECO:0000256" key="1">
    <source>
        <dbReference type="ARBA" id="ARBA00022729"/>
    </source>
</evidence>
<keyword evidence="1 2" id="KW-0732">Signal</keyword>
<accession>A0A542ZRW0</accession>
<dbReference type="Gene3D" id="3.40.190.10">
    <property type="entry name" value="Periplasmic binding protein-like II"/>
    <property type="match status" value="2"/>
</dbReference>
<dbReference type="SUPFAM" id="SSF53850">
    <property type="entry name" value="Periplasmic binding protein-like II"/>
    <property type="match status" value="1"/>
</dbReference>
<dbReference type="InterPro" id="IPR024370">
    <property type="entry name" value="PBP_domain"/>
</dbReference>